<dbReference type="PROSITE" id="PS00107">
    <property type="entry name" value="PROTEIN_KINASE_ATP"/>
    <property type="match status" value="1"/>
</dbReference>
<feature type="binding site" evidence="1">
    <location>
        <position position="74"/>
    </location>
    <ligand>
        <name>ATP</name>
        <dbReference type="ChEBI" id="CHEBI:30616"/>
    </ligand>
</feature>
<dbReference type="PROSITE" id="PS50011">
    <property type="entry name" value="PROTEIN_KINASE_DOM"/>
    <property type="match status" value="1"/>
</dbReference>
<protein>
    <recommendedName>
        <fullName evidence="3">Protein kinase domain-containing protein</fullName>
    </recommendedName>
</protein>
<dbReference type="InterPro" id="IPR011009">
    <property type="entry name" value="Kinase-like_dom_sf"/>
</dbReference>
<evidence type="ECO:0000259" key="3">
    <source>
        <dbReference type="PROSITE" id="PS50011"/>
    </source>
</evidence>
<dbReference type="Proteomes" id="UP001497623">
    <property type="component" value="Unassembled WGS sequence"/>
</dbReference>
<evidence type="ECO:0000313" key="4">
    <source>
        <dbReference type="EMBL" id="CAL4156916.1"/>
    </source>
</evidence>
<dbReference type="AlphaFoldDB" id="A0AAV2S182"/>
<feature type="region of interest" description="Disordered" evidence="2">
    <location>
        <begin position="1"/>
        <end position="27"/>
    </location>
</feature>
<reference evidence="4 5" key="1">
    <citation type="submission" date="2024-05" db="EMBL/GenBank/DDBJ databases">
        <authorList>
            <person name="Wallberg A."/>
        </authorList>
    </citation>
    <scope>NUCLEOTIDE SEQUENCE [LARGE SCALE GENOMIC DNA]</scope>
</reference>
<dbReference type="SUPFAM" id="SSF56112">
    <property type="entry name" value="Protein kinase-like (PK-like)"/>
    <property type="match status" value="1"/>
</dbReference>
<dbReference type="PROSITE" id="PS00109">
    <property type="entry name" value="PROTEIN_KINASE_TYR"/>
    <property type="match status" value="1"/>
</dbReference>
<proteinExistence type="predicted"/>
<feature type="compositionally biased region" description="Polar residues" evidence="2">
    <location>
        <begin position="15"/>
        <end position="26"/>
    </location>
</feature>
<dbReference type="InterPro" id="IPR017441">
    <property type="entry name" value="Protein_kinase_ATP_BS"/>
</dbReference>
<dbReference type="InterPro" id="IPR000719">
    <property type="entry name" value="Prot_kinase_dom"/>
</dbReference>
<dbReference type="GO" id="GO:0005524">
    <property type="term" value="F:ATP binding"/>
    <property type="evidence" value="ECO:0007669"/>
    <property type="project" value="UniProtKB-UniRule"/>
</dbReference>
<dbReference type="Gene3D" id="1.10.510.10">
    <property type="entry name" value="Transferase(Phosphotransferase) domain 1"/>
    <property type="match status" value="1"/>
</dbReference>
<accession>A0AAV2S182</accession>
<dbReference type="Pfam" id="PF00069">
    <property type="entry name" value="Pkinase"/>
    <property type="match status" value="1"/>
</dbReference>
<dbReference type="EMBL" id="CAXKWB010041760">
    <property type="protein sequence ID" value="CAL4156916.1"/>
    <property type="molecule type" value="Genomic_DNA"/>
</dbReference>
<organism evidence="4 5">
    <name type="scientific">Meganyctiphanes norvegica</name>
    <name type="common">Northern krill</name>
    <name type="synonym">Thysanopoda norvegica</name>
    <dbReference type="NCBI Taxonomy" id="48144"/>
    <lineage>
        <taxon>Eukaryota</taxon>
        <taxon>Metazoa</taxon>
        <taxon>Ecdysozoa</taxon>
        <taxon>Arthropoda</taxon>
        <taxon>Crustacea</taxon>
        <taxon>Multicrustacea</taxon>
        <taxon>Malacostraca</taxon>
        <taxon>Eumalacostraca</taxon>
        <taxon>Eucarida</taxon>
        <taxon>Euphausiacea</taxon>
        <taxon>Euphausiidae</taxon>
        <taxon>Meganyctiphanes</taxon>
    </lineage>
</organism>
<dbReference type="PANTHER" id="PTHR24359:SF1">
    <property type="entry name" value="INHIBITOR OF NUCLEAR FACTOR KAPPA-B KINASE EPSILON SUBUNIT HOMOLOG 1-RELATED"/>
    <property type="match status" value="1"/>
</dbReference>
<sequence>MDDPGLTSEHMDTADMTQKSRSSSPNLCVPDSWQEVLQLELGRNFTNLQPLGVGRTAKIYRAMHKDTQKMVVLKCLNRKHTTKKSFLKEFNYNYYLSNHPSILKSFNISISTSNFYVFGQEHAIGGDLSTKIVKGGFGESQSKHVTEQIAYALDFLHRTSLVHRDVCLENIFVFGNCLTKVKLGDFGKTERAGNIVIKQNLRSSWSPPEICILKQDEEYYADDSSDAWQMGILIFVCLTGFFPWSSADYSDRYYKKWLQWIRKDSTKVPPRFKCFSIKLMDLFRCLLEPNPMLRGRVEKVYEYLQDKWLIKEINSKDIAFYDASSFIHVTSNISSSEISQERKVKDFLDCSANEILDFAKTNTSCVALGSYSQKGI</sequence>
<keyword evidence="5" id="KW-1185">Reference proteome</keyword>
<dbReference type="PANTHER" id="PTHR24359">
    <property type="entry name" value="SERINE/THREONINE-PROTEIN KINASE SBK1"/>
    <property type="match status" value="1"/>
</dbReference>
<comment type="caution">
    <text evidence="4">The sequence shown here is derived from an EMBL/GenBank/DDBJ whole genome shotgun (WGS) entry which is preliminary data.</text>
</comment>
<gene>
    <name evidence="4" type="ORF">MNOR_LOCUS31787</name>
</gene>
<keyword evidence="1" id="KW-0547">Nucleotide-binding</keyword>
<name>A0AAV2S182_MEGNR</name>
<dbReference type="InterPro" id="IPR008266">
    <property type="entry name" value="Tyr_kinase_AS"/>
</dbReference>
<evidence type="ECO:0000256" key="2">
    <source>
        <dbReference type="SAM" id="MobiDB-lite"/>
    </source>
</evidence>
<evidence type="ECO:0000313" key="5">
    <source>
        <dbReference type="Proteomes" id="UP001497623"/>
    </source>
</evidence>
<dbReference type="GO" id="GO:0004674">
    <property type="term" value="F:protein serine/threonine kinase activity"/>
    <property type="evidence" value="ECO:0007669"/>
    <property type="project" value="TreeGrafter"/>
</dbReference>
<keyword evidence="1" id="KW-0067">ATP-binding</keyword>
<feature type="domain" description="Protein kinase" evidence="3">
    <location>
        <begin position="45"/>
        <end position="309"/>
    </location>
</feature>
<evidence type="ECO:0000256" key="1">
    <source>
        <dbReference type="PROSITE-ProRule" id="PRU10141"/>
    </source>
</evidence>